<dbReference type="InterPro" id="IPR001353">
    <property type="entry name" value="Proteasome_sua/b"/>
</dbReference>
<dbReference type="InterPro" id="IPR016545">
    <property type="entry name" value="UCP009120_prtse"/>
</dbReference>
<evidence type="ECO:0008006" key="3">
    <source>
        <dbReference type="Google" id="ProtNLM"/>
    </source>
</evidence>
<evidence type="ECO:0000313" key="2">
    <source>
        <dbReference type="Proteomes" id="UP000184085"/>
    </source>
</evidence>
<dbReference type="Pfam" id="PF00227">
    <property type="entry name" value="Proteasome"/>
    <property type="match status" value="1"/>
</dbReference>
<protein>
    <recommendedName>
        <fullName evidence="3">Peptidase</fullName>
    </recommendedName>
</protein>
<name>A0A1M4N7C5_9RHOB</name>
<proteinExistence type="predicted"/>
<dbReference type="GO" id="GO:0005839">
    <property type="term" value="C:proteasome core complex"/>
    <property type="evidence" value="ECO:0007669"/>
    <property type="project" value="InterPro"/>
</dbReference>
<gene>
    <name evidence="1" type="ORF">KARMA_4088</name>
</gene>
<dbReference type="PIRSF" id="PIRSF009120">
    <property type="entry name" value="UCP009120_prtse"/>
    <property type="match status" value="1"/>
</dbReference>
<dbReference type="InterPro" id="IPR029055">
    <property type="entry name" value="Ntn_hydrolases_N"/>
</dbReference>
<accession>A0A1M4N7C5</accession>
<organism evidence="1 2">
    <name type="scientific">Donghicola eburneus</name>
    <dbReference type="NCBI Taxonomy" id="393278"/>
    <lineage>
        <taxon>Bacteria</taxon>
        <taxon>Pseudomonadati</taxon>
        <taxon>Pseudomonadota</taxon>
        <taxon>Alphaproteobacteria</taxon>
        <taxon>Rhodobacterales</taxon>
        <taxon>Roseobacteraceae</taxon>
        <taxon>Donghicola</taxon>
    </lineage>
</organism>
<dbReference type="Gene3D" id="3.60.20.10">
    <property type="entry name" value="Glutamine Phosphoribosylpyrophosphate, subunit 1, domain 1"/>
    <property type="match status" value="1"/>
</dbReference>
<sequence>MTYCLAMLLNEGIVCLSDTRTNAGLDNISKFRKSFTWEIPGDRAICLMTAGNLAITQAVIGLLQENIDEPQDGIDTLLSAQSMFRVAEIVGDAMRTIQQRHGAALAQMGESSIASIIVAGQRKGGRQRLFHVYAAGNFVEATEDSPYFQIGEHKYGKPIIDRVITRETPLKTAVTAALLSMDSTLRSNLSVGMPLDLTVLRSDELCMSDHRRIEADDPQFDALSKGWSQALRDAFEEMDAMWN</sequence>
<dbReference type="RefSeq" id="WP_072709910.1">
    <property type="nucleotide sequence ID" value="NZ_FMJB01000066.1"/>
</dbReference>
<dbReference type="EMBL" id="FMJB01000066">
    <property type="protein sequence ID" value="SCM69845.1"/>
    <property type="molecule type" value="Genomic_DNA"/>
</dbReference>
<dbReference type="Proteomes" id="UP000184085">
    <property type="component" value="Unassembled WGS sequence"/>
</dbReference>
<reference evidence="2" key="1">
    <citation type="submission" date="2016-09" db="EMBL/GenBank/DDBJ databases">
        <authorList>
            <person name="Wibberg D."/>
        </authorList>
    </citation>
    <scope>NUCLEOTIDE SEQUENCE [LARGE SCALE GENOMIC DNA]</scope>
</reference>
<dbReference type="SUPFAM" id="SSF56235">
    <property type="entry name" value="N-terminal nucleophile aminohydrolases (Ntn hydrolases)"/>
    <property type="match status" value="1"/>
</dbReference>
<dbReference type="AlphaFoldDB" id="A0A1M4N7C5"/>
<evidence type="ECO:0000313" key="1">
    <source>
        <dbReference type="EMBL" id="SCM69845.1"/>
    </source>
</evidence>
<dbReference type="GO" id="GO:0051603">
    <property type="term" value="P:proteolysis involved in protein catabolic process"/>
    <property type="evidence" value="ECO:0007669"/>
    <property type="project" value="InterPro"/>
</dbReference>
<keyword evidence="2" id="KW-1185">Reference proteome</keyword>